<dbReference type="InterPro" id="IPR006597">
    <property type="entry name" value="Sel1-like"/>
</dbReference>
<dbReference type="PROSITE" id="PS50005">
    <property type="entry name" value="TPR"/>
    <property type="match status" value="4"/>
</dbReference>
<dbReference type="InterPro" id="IPR011990">
    <property type="entry name" value="TPR-like_helical_dom_sf"/>
</dbReference>
<keyword evidence="2" id="KW-0732">Signal</keyword>
<dbReference type="InterPro" id="IPR018704">
    <property type="entry name" value="SecYEG/CpoB_TPR"/>
</dbReference>
<comment type="caution">
    <text evidence="4">The sequence shown here is derived from an EMBL/GenBank/DDBJ whole genome shotgun (WGS) entry which is preliminary data.</text>
</comment>
<gene>
    <name evidence="4" type="ORF">E5Q11_03080</name>
</gene>
<dbReference type="OrthoDB" id="9766710at2"/>
<dbReference type="RefSeq" id="WP_135801916.1">
    <property type="nucleotide sequence ID" value="NZ_SRPF01000001.1"/>
</dbReference>
<dbReference type="SMART" id="SM00028">
    <property type="entry name" value="TPR"/>
    <property type="match status" value="14"/>
</dbReference>
<keyword evidence="5" id="KW-1185">Reference proteome</keyword>
<organism evidence="4 5">
    <name type="scientific">Marinobacter confluentis</name>
    <dbReference type="NCBI Taxonomy" id="1697557"/>
    <lineage>
        <taxon>Bacteria</taxon>
        <taxon>Pseudomonadati</taxon>
        <taxon>Pseudomonadota</taxon>
        <taxon>Gammaproteobacteria</taxon>
        <taxon>Pseudomonadales</taxon>
        <taxon>Marinobacteraceae</taxon>
        <taxon>Marinobacter</taxon>
    </lineage>
</organism>
<dbReference type="Pfam" id="PF09976">
    <property type="entry name" value="TPR_21"/>
    <property type="match status" value="1"/>
</dbReference>
<feature type="repeat" description="TPR" evidence="1">
    <location>
        <begin position="423"/>
        <end position="456"/>
    </location>
</feature>
<proteinExistence type="predicted"/>
<dbReference type="Proteomes" id="UP000298325">
    <property type="component" value="Unassembled WGS sequence"/>
</dbReference>
<keyword evidence="1" id="KW-0802">TPR repeat</keyword>
<evidence type="ECO:0000313" key="5">
    <source>
        <dbReference type="Proteomes" id="UP000298325"/>
    </source>
</evidence>
<dbReference type="PANTHER" id="PTHR12558:SF33">
    <property type="entry name" value="BLL7664 PROTEIN"/>
    <property type="match status" value="1"/>
</dbReference>
<feature type="domain" description="Ancillary SecYEG translocon subunit/Cell division coordinator CpoB TPR" evidence="3">
    <location>
        <begin position="81"/>
        <end position="182"/>
    </location>
</feature>
<reference evidence="4 5" key="1">
    <citation type="submission" date="2019-04" db="EMBL/GenBank/DDBJ databases">
        <authorList>
            <person name="Park S."/>
            <person name="Yoon J.-H."/>
        </authorList>
    </citation>
    <scope>NUCLEOTIDE SEQUENCE [LARGE SCALE GENOMIC DNA]</scope>
    <source>
        <strain evidence="4 5">HJM-18</strain>
    </source>
</reference>
<protein>
    <submittedName>
        <fullName evidence="4">Tetratricopeptide repeat protein</fullName>
    </submittedName>
</protein>
<dbReference type="PROSITE" id="PS51257">
    <property type="entry name" value="PROKAR_LIPOPROTEIN"/>
    <property type="match status" value="1"/>
</dbReference>
<accession>A0A4Z1CJA5</accession>
<evidence type="ECO:0000256" key="2">
    <source>
        <dbReference type="SAM" id="SignalP"/>
    </source>
</evidence>
<dbReference type="Pfam" id="PF13432">
    <property type="entry name" value="TPR_16"/>
    <property type="match status" value="3"/>
</dbReference>
<sequence>MKSASALKTTLIAITFALLVAGCGESNEMSQEEIQYLSHLDQSRFFQRQGELKASTLEARSAIEMQPGRVEPYLVIINNLLTAGDARNAERQLDALMDQIEPANISQPSLNDAALVRAEANLMQQQYQDALDALDTIKDADRAQQSEAALLKGHIQLASGKTEAARQAYQLAQEVTPNSVEPLIGLSKVAYSEDNPEDVARFIQQANEIDPQHVELWLWKARLAHSNERWAEAEQAYINALETIGQYDVMTFRKFETMSALVDVLRQQGKASEAFVYEEILAKSAPGTIRSNLVAAQEAFNENDLTTAARYLEETLAQAPTHEQAALMLGIIRYRQGRPQEAEALLEPIAALKESEQAQKLLAATRLQMRNPDGAKEVLAGLEAQDTDPETMALVGIASLVSGDKESGEQMIQRSLELAPENSSLRLRYAAYLIQEGDTERAIEQAEQALQNDPTLDQARMIVIQAKVSADNLPAARQTAEQWLEQQPDNIGAMIALGNISARGGNTEQARSFFQQAAKAEPENATPVISLGNLALSEQQPDEAKTSFTRAIRLQPDNQQALRGLTAVMEREELTALMEDVQKENPEAIGPRLVLLESALIAGDETTANELTAGLLEREDENSPAPAENLVATVYHGIATQLAQRDRTDEANDILTRGRVLFPEHEQIGLQAAVLAFAEGDSKKAREILSDVKQSHPDSPAPFFVEARYFEQQQEFQQAADLYQLALAKRSSPDLEVSYAQALNRDGQQAKALESLTAAQQRFPNSEPLLTNLAIMQQQTDNAGAAAETYAQLIKVSPNNVIALNNLAWLYHESGDERAIELASRAYELSPNNAAIADTYGWILFKAGETEESLPILEKAHELQPDSQEIAMHLAEAYQSVGRDDDAKQILQNVSDGSS</sequence>
<feature type="signal peptide" evidence="2">
    <location>
        <begin position="1"/>
        <end position="21"/>
    </location>
</feature>
<evidence type="ECO:0000259" key="3">
    <source>
        <dbReference type="Pfam" id="PF09976"/>
    </source>
</evidence>
<dbReference type="SUPFAM" id="SSF48452">
    <property type="entry name" value="TPR-like"/>
    <property type="match status" value="5"/>
</dbReference>
<dbReference type="SMART" id="SM00671">
    <property type="entry name" value="SEL1"/>
    <property type="match status" value="2"/>
</dbReference>
<dbReference type="Pfam" id="PF13174">
    <property type="entry name" value="TPR_6"/>
    <property type="match status" value="1"/>
</dbReference>
<dbReference type="AlphaFoldDB" id="A0A4Z1CJA5"/>
<dbReference type="EMBL" id="SRPF01000001">
    <property type="protein sequence ID" value="TGN41532.1"/>
    <property type="molecule type" value="Genomic_DNA"/>
</dbReference>
<feature type="repeat" description="TPR" evidence="1">
    <location>
        <begin position="525"/>
        <end position="558"/>
    </location>
</feature>
<name>A0A4Z1CJA5_9GAMM</name>
<evidence type="ECO:0000256" key="1">
    <source>
        <dbReference type="PROSITE-ProRule" id="PRU00339"/>
    </source>
</evidence>
<dbReference type="Pfam" id="PF14559">
    <property type="entry name" value="TPR_19"/>
    <property type="match status" value="4"/>
</dbReference>
<evidence type="ECO:0000313" key="4">
    <source>
        <dbReference type="EMBL" id="TGN41532.1"/>
    </source>
</evidence>
<dbReference type="InterPro" id="IPR019734">
    <property type="entry name" value="TPR_rpt"/>
</dbReference>
<feature type="chain" id="PRO_5021345636" evidence="2">
    <location>
        <begin position="22"/>
        <end position="899"/>
    </location>
</feature>
<dbReference type="Gene3D" id="1.25.40.10">
    <property type="entry name" value="Tetratricopeptide repeat domain"/>
    <property type="match status" value="4"/>
</dbReference>
<feature type="repeat" description="TPR" evidence="1">
    <location>
        <begin position="834"/>
        <end position="867"/>
    </location>
</feature>
<feature type="repeat" description="TPR" evidence="1">
    <location>
        <begin position="491"/>
        <end position="524"/>
    </location>
</feature>
<dbReference type="PANTHER" id="PTHR12558">
    <property type="entry name" value="CELL DIVISION CYCLE 16,23,27"/>
    <property type="match status" value="1"/>
</dbReference>